<feature type="coiled-coil region" evidence="1">
    <location>
        <begin position="292"/>
        <end position="319"/>
    </location>
</feature>
<keyword evidence="1" id="KW-0175">Coiled coil</keyword>
<accession>A0ABQ5AJ85</accession>
<dbReference type="EMBL" id="BQNB010012345">
    <property type="protein sequence ID" value="GJT02393.1"/>
    <property type="molecule type" value="Genomic_DNA"/>
</dbReference>
<evidence type="ECO:0000256" key="2">
    <source>
        <dbReference type="SAM" id="MobiDB-lite"/>
    </source>
</evidence>
<proteinExistence type="predicted"/>
<feature type="compositionally biased region" description="Acidic residues" evidence="2">
    <location>
        <begin position="419"/>
        <end position="430"/>
    </location>
</feature>
<feature type="region of interest" description="Disordered" evidence="2">
    <location>
        <begin position="418"/>
        <end position="437"/>
    </location>
</feature>
<evidence type="ECO:0000313" key="3">
    <source>
        <dbReference type="EMBL" id="GJT02393.1"/>
    </source>
</evidence>
<reference evidence="3" key="2">
    <citation type="submission" date="2022-01" db="EMBL/GenBank/DDBJ databases">
        <authorList>
            <person name="Yamashiro T."/>
            <person name="Shiraishi A."/>
            <person name="Satake H."/>
            <person name="Nakayama K."/>
        </authorList>
    </citation>
    <scope>NUCLEOTIDE SEQUENCE</scope>
</reference>
<protein>
    <submittedName>
        <fullName evidence="3">Uncharacterized protein</fullName>
    </submittedName>
</protein>
<comment type="caution">
    <text evidence="3">The sequence shown here is derived from an EMBL/GenBank/DDBJ whole genome shotgun (WGS) entry which is preliminary data.</text>
</comment>
<keyword evidence="4" id="KW-1185">Reference proteome</keyword>
<dbReference type="Proteomes" id="UP001151760">
    <property type="component" value="Unassembled WGS sequence"/>
</dbReference>
<evidence type="ECO:0000313" key="4">
    <source>
        <dbReference type="Proteomes" id="UP001151760"/>
    </source>
</evidence>
<sequence length="608" mass="69808">MLNVIMTKPLSNGACHSTLYKIMMAILRHDTSEALRRCQYALDLSYFQYCQYILDPDVRTTVLQSLFGDVIEKTNFFTSVQIEQDQVKMAYANLSIIRKEAQSILDMVCVPFYSRKVAFCTGNGYLRKGQKQSQNDKTEHENGKSVKQKSKSKPKVTNDARYGHYCTPQVPNPEPCYNQNYDEFPQTLPSFQQQSLCCENCGGPHATFECQPMNQNFHDSNSSGFDQIQPPQFPVIHQPPQETSEKILQAKEDLMISIETFLKKFNRISFRETPKVLMQAWDKFFEIKHAQSEEVQELLSKLVQDLQSINEELAEYINTPSWNLPTSSYDDDDDEYSFATQEYLMTCSTAITPDSPKTDSLIMVDKHLDTIPETESDEFIKSSVENLVPTPIESEELSDGECDMPLCDDSITFSNPLFDADDDSTNSDDESFSKKDTSSHEEVIHKMSFITYSNPLFDLDEEIISISSYISITREDFYLSWREIELFHTYAGLTHSHLGIENDDYDSEGDILFLEELLSNESSSLPENESFHFNIPSSTRPPAKPPTMELIEPDKRKIFDCQIWDCPDFEASRARGCCPLFTRASNPLLHFENLISKSYRLTFIFKHT</sequence>
<name>A0ABQ5AJ85_9ASTR</name>
<feature type="region of interest" description="Disordered" evidence="2">
    <location>
        <begin position="128"/>
        <end position="162"/>
    </location>
</feature>
<reference evidence="3" key="1">
    <citation type="journal article" date="2022" name="Int. J. Mol. Sci.">
        <title>Draft Genome of Tanacetum Coccineum: Genomic Comparison of Closely Related Tanacetum-Family Plants.</title>
        <authorList>
            <person name="Yamashiro T."/>
            <person name="Shiraishi A."/>
            <person name="Nakayama K."/>
            <person name="Satake H."/>
        </authorList>
    </citation>
    <scope>NUCLEOTIDE SEQUENCE</scope>
</reference>
<evidence type="ECO:0000256" key="1">
    <source>
        <dbReference type="SAM" id="Coils"/>
    </source>
</evidence>
<organism evidence="3 4">
    <name type="scientific">Tanacetum coccineum</name>
    <dbReference type="NCBI Taxonomy" id="301880"/>
    <lineage>
        <taxon>Eukaryota</taxon>
        <taxon>Viridiplantae</taxon>
        <taxon>Streptophyta</taxon>
        <taxon>Embryophyta</taxon>
        <taxon>Tracheophyta</taxon>
        <taxon>Spermatophyta</taxon>
        <taxon>Magnoliopsida</taxon>
        <taxon>eudicotyledons</taxon>
        <taxon>Gunneridae</taxon>
        <taxon>Pentapetalae</taxon>
        <taxon>asterids</taxon>
        <taxon>campanulids</taxon>
        <taxon>Asterales</taxon>
        <taxon>Asteraceae</taxon>
        <taxon>Asteroideae</taxon>
        <taxon>Anthemideae</taxon>
        <taxon>Anthemidinae</taxon>
        <taxon>Tanacetum</taxon>
    </lineage>
</organism>
<feature type="compositionally biased region" description="Basic and acidic residues" evidence="2">
    <location>
        <begin position="134"/>
        <end position="144"/>
    </location>
</feature>
<gene>
    <name evidence="3" type="ORF">Tco_0823562</name>
</gene>